<evidence type="ECO:0000256" key="1">
    <source>
        <dbReference type="ARBA" id="ARBA00022729"/>
    </source>
</evidence>
<dbReference type="PANTHER" id="PTHR35357">
    <property type="entry name" value="OS02G0537100 PROTEIN"/>
    <property type="match status" value="1"/>
</dbReference>
<evidence type="ECO:0000259" key="4">
    <source>
        <dbReference type="SMART" id="SM00856"/>
    </source>
</evidence>
<evidence type="ECO:0000256" key="3">
    <source>
        <dbReference type="ARBA" id="ARBA00038471"/>
    </source>
</evidence>
<keyword evidence="6" id="KW-1185">Reference proteome</keyword>
<evidence type="ECO:0000256" key="2">
    <source>
        <dbReference type="ARBA" id="ARBA00023157"/>
    </source>
</evidence>
<dbReference type="InterPro" id="IPR035513">
    <property type="entry name" value="Invertase/methylesterase_inhib"/>
</dbReference>
<dbReference type="Gramene" id="AET5Gv20079700.1">
    <property type="protein sequence ID" value="AET5Gv20079700.1"/>
    <property type="gene ID" value="AET5Gv20079700"/>
</dbReference>
<reference evidence="5" key="3">
    <citation type="journal article" date="2017" name="Nature">
        <title>Genome sequence of the progenitor of the wheat D genome Aegilops tauschii.</title>
        <authorList>
            <person name="Luo M.C."/>
            <person name="Gu Y.Q."/>
            <person name="Puiu D."/>
            <person name="Wang H."/>
            <person name="Twardziok S.O."/>
            <person name="Deal K.R."/>
            <person name="Huo N."/>
            <person name="Zhu T."/>
            <person name="Wang L."/>
            <person name="Wang Y."/>
            <person name="McGuire P.E."/>
            <person name="Liu S."/>
            <person name="Long H."/>
            <person name="Ramasamy R.K."/>
            <person name="Rodriguez J.C."/>
            <person name="Van S.L."/>
            <person name="Yuan L."/>
            <person name="Wang Z."/>
            <person name="Xia Z."/>
            <person name="Xiao L."/>
            <person name="Anderson O.D."/>
            <person name="Ouyang S."/>
            <person name="Liang Y."/>
            <person name="Zimin A.V."/>
            <person name="Pertea G."/>
            <person name="Qi P."/>
            <person name="Bennetzen J.L."/>
            <person name="Dai X."/>
            <person name="Dawson M.W."/>
            <person name="Muller H.G."/>
            <person name="Kugler K."/>
            <person name="Rivarola-Duarte L."/>
            <person name="Spannagl M."/>
            <person name="Mayer K.F.X."/>
            <person name="Lu F.H."/>
            <person name="Bevan M.W."/>
            <person name="Leroy P."/>
            <person name="Li P."/>
            <person name="You F.M."/>
            <person name="Sun Q."/>
            <person name="Liu Z."/>
            <person name="Lyons E."/>
            <person name="Wicker T."/>
            <person name="Salzberg S.L."/>
            <person name="Devos K.M."/>
            <person name="Dvorak J."/>
        </authorList>
    </citation>
    <scope>NUCLEOTIDE SEQUENCE [LARGE SCALE GENOMIC DNA]</scope>
    <source>
        <strain evidence="5">cv. AL8/78</strain>
    </source>
</reference>
<evidence type="ECO:0000313" key="5">
    <source>
        <dbReference type="EnsemblPlants" id="AET5Gv20079700.1"/>
    </source>
</evidence>
<dbReference type="GO" id="GO:0004857">
    <property type="term" value="F:enzyme inhibitor activity"/>
    <property type="evidence" value="ECO:0007669"/>
    <property type="project" value="InterPro"/>
</dbReference>
<feature type="domain" description="Pectinesterase inhibitor" evidence="4">
    <location>
        <begin position="47"/>
        <end position="193"/>
    </location>
</feature>
<reference evidence="6" key="2">
    <citation type="journal article" date="2017" name="Nat. Plants">
        <title>The Aegilops tauschii genome reveals multiple impacts of transposons.</title>
        <authorList>
            <person name="Zhao G."/>
            <person name="Zou C."/>
            <person name="Li K."/>
            <person name="Wang K."/>
            <person name="Li T."/>
            <person name="Gao L."/>
            <person name="Zhang X."/>
            <person name="Wang H."/>
            <person name="Yang Z."/>
            <person name="Liu X."/>
            <person name="Jiang W."/>
            <person name="Mao L."/>
            <person name="Kong X."/>
            <person name="Jiao Y."/>
            <person name="Jia J."/>
        </authorList>
    </citation>
    <scope>NUCLEOTIDE SEQUENCE [LARGE SCALE GENOMIC DNA]</scope>
    <source>
        <strain evidence="6">cv. AL8/78</strain>
    </source>
</reference>
<dbReference type="Pfam" id="PF04043">
    <property type="entry name" value="PMEI"/>
    <property type="match status" value="1"/>
</dbReference>
<dbReference type="STRING" id="200361.A0A453JJ42"/>
<dbReference type="NCBIfam" id="TIGR01614">
    <property type="entry name" value="PME_inhib"/>
    <property type="match status" value="1"/>
</dbReference>
<dbReference type="PANTHER" id="PTHR35357:SF20">
    <property type="entry name" value="PECTINESTERASE INHIBITOR DOMAIN-CONTAINING PROTEIN"/>
    <property type="match status" value="1"/>
</dbReference>
<dbReference type="EnsemblPlants" id="AET5Gv20079700.1">
    <property type="protein sequence ID" value="AET5Gv20079700.1"/>
    <property type="gene ID" value="AET5Gv20079700"/>
</dbReference>
<keyword evidence="2" id="KW-1015">Disulfide bond</keyword>
<dbReference type="SUPFAM" id="SSF101148">
    <property type="entry name" value="Plant invertase/pectin methylesterase inhibitor"/>
    <property type="match status" value="1"/>
</dbReference>
<dbReference type="AlphaFoldDB" id="A0A453JJ42"/>
<dbReference type="CDD" id="cd15795">
    <property type="entry name" value="PMEI-Pla_a_1_like"/>
    <property type="match status" value="1"/>
</dbReference>
<dbReference type="Proteomes" id="UP000015105">
    <property type="component" value="Chromosome 5D"/>
</dbReference>
<keyword evidence="1" id="KW-0732">Signal</keyword>
<evidence type="ECO:0000313" key="6">
    <source>
        <dbReference type="Proteomes" id="UP000015105"/>
    </source>
</evidence>
<reference evidence="5" key="5">
    <citation type="journal article" date="2021" name="G3 (Bethesda)">
        <title>Aegilops tauschii genome assembly Aet v5.0 features greater sequence contiguity and improved annotation.</title>
        <authorList>
            <person name="Wang L."/>
            <person name="Zhu T."/>
            <person name="Rodriguez J.C."/>
            <person name="Deal K.R."/>
            <person name="Dubcovsky J."/>
            <person name="McGuire P.E."/>
            <person name="Lux T."/>
            <person name="Spannagl M."/>
            <person name="Mayer K.F.X."/>
            <person name="Baldrich P."/>
            <person name="Meyers B.C."/>
            <person name="Huo N."/>
            <person name="Gu Y.Q."/>
            <person name="Zhou H."/>
            <person name="Devos K.M."/>
            <person name="Bennetzen J.L."/>
            <person name="Unver T."/>
            <person name="Budak H."/>
            <person name="Gulick P.J."/>
            <person name="Galiba G."/>
            <person name="Kalapos B."/>
            <person name="Nelson D.R."/>
            <person name="Li P."/>
            <person name="You F.M."/>
            <person name="Luo M.C."/>
            <person name="Dvorak J."/>
        </authorList>
    </citation>
    <scope>NUCLEOTIDE SEQUENCE [LARGE SCALE GENOMIC DNA]</scope>
    <source>
        <strain evidence="5">cv. AL8/78</strain>
    </source>
</reference>
<dbReference type="SMART" id="SM00856">
    <property type="entry name" value="PMEI"/>
    <property type="match status" value="1"/>
</dbReference>
<sequence length="203" mass="21972">TSCRLSPNSIVRRRQNYPSLPSLSIHRSMRPPSALVVVAAVALVLFGVDATVETTSKAAADKDAHVIYNFCVSELRKHIRSSDADTWGLAKIAANMGVNNAYGAIHDIERLLAKPDTDAKTKVALGQCEGLYDNMKFTFAGAYDEINGRNYATGKEEAAKAVSLAHQCDDAFVKAAVPSPLKQRSIYSMQIAIVCTTITNLIK</sequence>
<reference evidence="5" key="4">
    <citation type="submission" date="2019-03" db="UniProtKB">
        <authorList>
            <consortium name="EnsemblPlants"/>
        </authorList>
    </citation>
    <scope>IDENTIFICATION</scope>
</reference>
<dbReference type="InterPro" id="IPR034088">
    <property type="entry name" value="Pla_a_1-like"/>
</dbReference>
<name>A0A453JJ42_AEGTS</name>
<organism evidence="5 6">
    <name type="scientific">Aegilops tauschii subsp. strangulata</name>
    <name type="common">Goatgrass</name>
    <dbReference type="NCBI Taxonomy" id="200361"/>
    <lineage>
        <taxon>Eukaryota</taxon>
        <taxon>Viridiplantae</taxon>
        <taxon>Streptophyta</taxon>
        <taxon>Embryophyta</taxon>
        <taxon>Tracheophyta</taxon>
        <taxon>Spermatophyta</taxon>
        <taxon>Magnoliopsida</taxon>
        <taxon>Liliopsida</taxon>
        <taxon>Poales</taxon>
        <taxon>Poaceae</taxon>
        <taxon>BOP clade</taxon>
        <taxon>Pooideae</taxon>
        <taxon>Triticodae</taxon>
        <taxon>Triticeae</taxon>
        <taxon>Triticinae</taxon>
        <taxon>Aegilops</taxon>
    </lineage>
</organism>
<accession>A0A453JJ42</accession>
<dbReference type="Gene3D" id="1.20.140.40">
    <property type="entry name" value="Invertase/pectin methylesterase inhibitor family protein"/>
    <property type="match status" value="1"/>
</dbReference>
<proteinExistence type="inferred from homology"/>
<protein>
    <recommendedName>
        <fullName evidence="4">Pectinesterase inhibitor domain-containing protein</fullName>
    </recommendedName>
</protein>
<dbReference type="InterPro" id="IPR006501">
    <property type="entry name" value="Pectinesterase_inhib_dom"/>
</dbReference>
<comment type="similarity">
    <text evidence="3">Belongs to the PMEI family.</text>
</comment>
<reference evidence="6" key="1">
    <citation type="journal article" date="2014" name="Science">
        <title>Ancient hybridizations among the ancestral genomes of bread wheat.</title>
        <authorList>
            <consortium name="International Wheat Genome Sequencing Consortium,"/>
            <person name="Marcussen T."/>
            <person name="Sandve S.R."/>
            <person name="Heier L."/>
            <person name="Spannagl M."/>
            <person name="Pfeifer M."/>
            <person name="Jakobsen K.S."/>
            <person name="Wulff B.B."/>
            <person name="Steuernagel B."/>
            <person name="Mayer K.F."/>
            <person name="Olsen O.A."/>
        </authorList>
    </citation>
    <scope>NUCLEOTIDE SEQUENCE [LARGE SCALE GENOMIC DNA]</scope>
    <source>
        <strain evidence="6">cv. AL8/78</strain>
    </source>
</reference>